<keyword evidence="3 8" id="KW-0347">Helicase</keyword>
<dbReference type="SMART" id="SM00487">
    <property type="entry name" value="DEXDc"/>
    <property type="match status" value="1"/>
</dbReference>
<evidence type="ECO:0000259" key="6">
    <source>
        <dbReference type="PROSITE" id="PS51192"/>
    </source>
</evidence>
<protein>
    <submittedName>
        <fullName evidence="8">DEAD/DEAH box helicase</fullName>
    </submittedName>
</protein>
<dbReference type="STRING" id="1802338.A2541_01770"/>
<dbReference type="PROSITE" id="PS51194">
    <property type="entry name" value="HELICASE_CTER"/>
    <property type="match status" value="1"/>
</dbReference>
<keyword evidence="4" id="KW-0067">ATP-binding</keyword>
<dbReference type="CDD" id="cd18793">
    <property type="entry name" value="SF2_C_SNF"/>
    <property type="match status" value="1"/>
</dbReference>
<dbReference type="Gene3D" id="3.40.50.300">
    <property type="entry name" value="P-loop containing nucleotide triphosphate hydrolases"/>
    <property type="match status" value="1"/>
</dbReference>
<name>A0A1G2PI13_9BACT</name>
<organism evidence="8 9">
    <name type="scientific">Candidatus Taylorbacteria bacterium RIFOXYD2_FULL_36_9</name>
    <dbReference type="NCBI Taxonomy" id="1802338"/>
    <lineage>
        <taxon>Bacteria</taxon>
        <taxon>Candidatus Tayloriibacteriota</taxon>
    </lineage>
</organism>
<dbReference type="GO" id="GO:0005524">
    <property type="term" value="F:ATP binding"/>
    <property type="evidence" value="ECO:0007669"/>
    <property type="project" value="UniProtKB-KW"/>
</dbReference>
<evidence type="ECO:0000256" key="1">
    <source>
        <dbReference type="ARBA" id="ARBA00022741"/>
    </source>
</evidence>
<dbReference type="InterPro" id="IPR000330">
    <property type="entry name" value="SNF2_N"/>
</dbReference>
<proteinExistence type="predicted"/>
<dbReference type="InterPro" id="IPR027417">
    <property type="entry name" value="P-loop_NTPase"/>
</dbReference>
<evidence type="ECO:0000256" key="3">
    <source>
        <dbReference type="ARBA" id="ARBA00022806"/>
    </source>
</evidence>
<reference evidence="8 9" key="1">
    <citation type="journal article" date="2016" name="Nat. Commun.">
        <title>Thousands of microbial genomes shed light on interconnected biogeochemical processes in an aquifer system.</title>
        <authorList>
            <person name="Anantharaman K."/>
            <person name="Brown C.T."/>
            <person name="Hug L.A."/>
            <person name="Sharon I."/>
            <person name="Castelle C.J."/>
            <person name="Probst A.J."/>
            <person name="Thomas B.C."/>
            <person name="Singh A."/>
            <person name="Wilkins M.J."/>
            <person name="Karaoz U."/>
            <person name="Brodie E.L."/>
            <person name="Williams K.H."/>
            <person name="Hubbard S.S."/>
            <person name="Banfield J.F."/>
        </authorList>
    </citation>
    <scope>NUCLEOTIDE SEQUENCE [LARGE SCALE GENOMIC DNA]</scope>
</reference>
<dbReference type="SUPFAM" id="SSF52540">
    <property type="entry name" value="P-loop containing nucleoside triphosphate hydrolases"/>
    <property type="match status" value="2"/>
</dbReference>
<dbReference type="EMBL" id="MHSQ01000020">
    <property type="protein sequence ID" value="OHA47222.1"/>
    <property type="molecule type" value="Genomic_DNA"/>
</dbReference>
<keyword evidence="5" id="KW-0175">Coiled coil</keyword>
<dbReference type="CDD" id="cd18011">
    <property type="entry name" value="DEXDc_RapA"/>
    <property type="match status" value="1"/>
</dbReference>
<dbReference type="Pfam" id="PF00271">
    <property type="entry name" value="Helicase_C"/>
    <property type="match status" value="1"/>
</dbReference>
<evidence type="ECO:0000313" key="9">
    <source>
        <dbReference type="Proteomes" id="UP000176965"/>
    </source>
</evidence>
<accession>A0A1G2PI13</accession>
<dbReference type="GO" id="GO:0016787">
    <property type="term" value="F:hydrolase activity"/>
    <property type="evidence" value="ECO:0007669"/>
    <property type="project" value="UniProtKB-KW"/>
</dbReference>
<dbReference type="Pfam" id="PF00176">
    <property type="entry name" value="SNF2-rel_dom"/>
    <property type="match status" value="1"/>
</dbReference>
<evidence type="ECO:0000256" key="5">
    <source>
        <dbReference type="SAM" id="Coils"/>
    </source>
</evidence>
<feature type="domain" description="Helicase C-terminal" evidence="7">
    <location>
        <begin position="438"/>
        <end position="617"/>
    </location>
</feature>
<gene>
    <name evidence="8" type="ORF">A2541_01770</name>
</gene>
<feature type="domain" description="Helicase ATP-binding" evidence="6">
    <location>
        <begin position="49"/>
        <end position="216"/>
    </location>
</feature>
<dbReference type="Proteomes" id="UP000176965">
    <property type="component" value="Unassembled WGS sequence"/>
</dbReference>
<sequence>MKITDHQAKYFAYELTKRCASDSLEKLSSTLSNAQVDLNPHQIEAALFAFRSPLSKGAILADEVGLGKTIEAGLVLSQKWAERKRKILLIVPSSLRKQWNSELQEKFFLPSIILETKSFNQYINAGNLNPFEQENTIIICSYHFARAKAPYIKKVKWDLTVIDEAHRLRNVYKTSNKIARDIKEALSESPKILLTATPLQNSLLELYGLVSIIDDHVFGDLTSFKVNYARLSREQDVYEGELGMVEPRQEMFTDLRNRLKPVCIRTLRRQVLEYIKYTKRIPLTQNYIPTEQEIELYEGMSGYLQRPKLFAWPNSQRQLITLILRKLLASSSFAIASTLDGLVFKLGKLTEKAEKQKIVEEIGVEGLDQNFEGFEEISDEWIDDEEDDSEDKDVKDKKVKYTDEDIELMKQEKIDLEHFRDLAKSIWKNSKGDALLTAIKQGFKMTEELGAKKKAIIFTESTITQNYLLKLLSDDGYQDKIVLFNGSNNDEKSKQVYSAWLKANKDTDKITGSKTADMRAALVEYFRDEAEIMIATEAAAEGVNLQFCSLLINYDLPWNPQRIEQRIGRCHRYGQKHDVVVINFVNLKNAADQRVYELLDQKFNLFKGVFGASDEVLGNIESGVDFEKRIAGIYQTCRTAEEINSAFDSLQKEMDTTIQSNLKDTRQKLLENFDAEVHEKLKMNLKESETYLNTYNQWLWDVTRFYLGDSADFSEHEYSFVLKNNPFSNEQIDPGPYKIGKSVDDAHIYRPAHSLAQRILNEVKTKNTEEVEIVFDYSNTPGIISVLEPLVGKSGILKVSNYKVESFEEEDIVIATAVDDAGEVVDSEVAKKLFSISAQRTDKAVISKEQKEKLEELESGSVGLTSQRIAERNSDFFDNEVDKLDKWAEDMKKALELDLKKLDVDIKISKTNAKKILNLDEKLKAQRGIKDMEKKRNEMRKKLYEAQDTVEGRKEKLIEQVESQLKQKSKLELLFTIRWRVV</sequence>
<dbReference type="Gene3D" id="3.40.50.10810">
    <property type="entry name" value="Tandem AAA-ATPase domain"/>
    <property type="match status" value="1"/>
</dbReference>
<evidence type="ECO:0000313" key="8">
    <source>
        <dbReference type="EMBL" id="OHA47222.1"/>
    </source>
</evidence>
<dbReference type="PANTHER" id="PTHR10799">
    <property type="entry name" value="SNF2/RAD54 HELICASE FAMILY"/>
    <property type="match status" value="1"/>
</dbReference>
<evidence type="ECO:0000256" key="4">
    <source>
        <dbReference type="ARBA" id="ARBA00022840"/>
    </source>
</evidence>
<dbReference type="SMART" id="SM00490">
    <property type="entry name" value="HELICc"/>
    <property type="match status" value="1"/>
</dbReference>
<keyword evidence="1" id="KW-0547">Nucleotide-binding</keyword>
<keyword evidence="2" id="KW-0378">Hydrolase</keyword>
<dbReference type="PROSITE" id="PS51192">
    <property type="entry name" value="HELICASE_ATP_BIND_1"/>
    <property type="match status" value="1"/>
</dbReference>
<evidence type="ECO:0000256" key="2">
    <source>
        <dbReference type="ARBA" id="ARBA00022801"/>
    </source>
</evidence>
<dbReference type="GO" id="GO:0004386">
    <property type="term" value="F:helicase activity"/>
    <property type="evidence" value="ECO:0007669"/>
    <property type="project" value="UniProtKB-KW"/>
</dbReference>
<dbReference type="InterPro" id="IPR001650">
    <property type="entry name" value="Helicase_C-like"/>
</dbReference>
<dbReference type="InterPro" id="IPR049730">
    <property type="entry name" value="SNF2/RAD54-like_C"/>
</dbReference>
<dbReference type="AlphaFoldDB" id="A0A1G2PI13"/>
<comment type="caution">
    <text evidence="8">The sequence shown here is derived from an EMBL/GenBank/DDBJ whole genome shotgun (WGS) entry which is preliminary data.</text>
</comment>
<dbReference type="InterPro" id="IPR057342">
    <property type="entry name" value="DEXDc_RapA"/>
</dbReference>
<evidence type="ECO:0000259" key="7">
    <source>
        <dbReference type="PROSITE" id="PS51194"/>
    </source>
</evidence>
<feature type="coiled-coil region" evidence="5">
    <location>
        <begin position="922"/>
        <end position="974"/>
    </location>
</feature>
<dbReference type="InterPro" id="IPR038718">
    <property type="entry name" value="SNF2-like_sf"/>
</dbReference>
<dbReference type="InterPro" id="IPR014001">
    <property type="entry name" value="Helicase_ATP-bd"/>
</dbReference>